<dbReference type="PANTHER" id="PTHR34717:SF1">
    <property type="entry name" value="EG:BACR7A4.20 PROTEIN"/>
    <property type="match status" value="1"/>
</dbReference>
<evidence type="ECO:0000259" key="1">
    <source>
        <dbReference type="Pfam" id="PF23212"/>
    </source>
</evidence>
<evidence type="ECO:0000259" key="2">
    <source>
        <dbReference type="Pfam" id="PF23213"/>
    </source>
</evidence>
<proteinExistence type="predicted"/>
<sequence length="307" mass="33956">MPKKEDTDVLHKAGTHPDWSESFYFNFYDKGNDLLAFMRIGLKPNKGEKNIFCGMIMPDGTVLATKSDIKSSGSDLSAGGLAFTKEVPEKLWRLSFDGQLFKSDRGKPVPEHVSFEITFDSLNEIFNYRDCVSGYKEQISSRVASEHLEQFGRARGTIVVGGKALSIDGLGERDHSWGIRDWNAPLMWIWITCQFSEIHALNVTKLVVEEGEVDAGFVHYGGRNVPIKSAKVSTAFAQDGAPESLEMALEDADGKVHRLSGIVLKMATLPFKSSDSARLSTLYEPLARFAMGGEVGYGIAEYLVRKS</sequence>
<dbReference type="PANTHER" id="PTHR34717">
    <property type="entry name" value="EG:BACR7A4.20 PROTEIN"/>
    <property type="match status" value="1"/>
</dbReference>
<organism evidence="3">
    <name type="scientific">Candidatus Methanomethylicus mesodigestus</name>
    <dbReference type="NCBI Taxonomy" id="1867258"/>
    <lineage>
        <taxon>Archaea</taxon>
        <taxon>Thermoproteota</taxon>
        <taxon>Methanosuratincolia</taxon>
        <taxon>Candidatus Methanomethylicales</taxon>
        <taxon>Candidatus Methanomethylicaceae</taxon>
        <taxon>Candidatus Methanomethylicus</taxon>
    </lineage>
</organism>
<evidence type="ECO:0000313" key="3">
    <source>
        <dbReference type="EMBL" id="HFK21040.1"/>
    </source>
</evidence>
<dbReference type="AlphaFoldDB" id="A0A7C3ETP2"/>
<dbReference type="InterPro" id="IPR055493">
    <property type="entry name" value="DUF7065"/>
</dbReference>
<dbReference type="Pfam" id="PF23213">
    <property type="entry name" value="DUF7065"/>
    <property type="match status" value="1"/>
</dbReference>
<feature type="domain" description="DUF7065" evidence="2">
    <location>
        <begin position="6"/>
        <end position="180"/>
    </location>
</feature>
<dbReference type="Pfam" id="PF23212">
    <property type="entry name" value="DUF7064"/>
    <property type="match status" value="1"/>
</dbReference>
<accession>A0A7C3ETP2</accession>
<gene>
    <name evidence="3" type="ORF">ENS19_07200</name>
</gene>
<name>A0A7C3ETP2_9CREN</name>
<protein>
    <submittedName>
        <fullName evidence="3">Uncharacterized protein</fullName>
    </submittedName>
</protein>
<dbReference type="EMBL" id="DSTX01000011">
    <property type="protein sequence ID" value="HFK21040.1"/>
    <property type="molecule type" value="Genomic_DNA"/>
</dbReference>
<reference evidence="3" key="1">
    <citation type="journal article" date="2020" name="mSystems">
        <title>Genome- and Community-Level Interaction Insights into Carbon Utilization and Element Cycling Functions of Hydrothermarchaeota in Hydrothermal Sediment.</title>
        <authorList>
            <person name="Zhou Z."/>
            <person name="Liu Y."/>
            <person name="Xu W."/>
            <person name="Pan J."/>
            <person name="Luo Z.H."/>
            <person name="Li M."/>
        </authorList>
    </citation>
    <scope>NUCLEOTIDE SEQUENCE [LARGE SCALE GENOMIC DNA]</scope>
    <source>
        <strain evidence="3">SpSt-468</strain>
    </source>
</reference>
<feature type="domain" description="DUF7064" evidence="1">
    <location>
        <begin position="182"/>
        <end position="302"/>
    </location>
</feature>
<dbReference type="SUPFAM" id="SSF159245">
    <property type="entry name" value="AttH-like"/>
    <property type="match status" value="1"/>
</dbReference>
<dbReference type="InterPro" id="IPR055492">
    <property type="entry name" value="DUF7064"/>
</dbReference>
<comment type="caution">
    <text evidence="3">The sequence shown here is derived from an EMBL/GenBank/DDBJ whole genome shotgun (WGS) entry which is preliminary data.</text>
</comment>